<sequence>METAGERHPTGPPSDGTAIRGDRRPRGPPVPEDYSAAAVTAAAAASGLAAVSGSVGEASAGFSSPPSAAAGGSSAFTSASAAFGFSASASLAPSAVASAGLASSEVPSSAAFSPSAGSAAAAAAPSSAASSDSFLVFLNEKPLSLKEGFLKEKRFFFCFASSLVDGVPSSGLAEASPFVAAGSLSPLTSATSAFSPSSFGASSVGVLPLAVTSALLASSAAGEVSPLVLAWPFSWRNTKIKL</sequence>
<evidence type="ECO:0000256" key="1">
    <source>
        <dbReference type="SAM" id="MobiDB-lite"/>
    </source>
</evidence>
<proteinExistence type="predicted"/>
<comment type="caution">
    <text evidence="2">The sequence shown here is derived from an EMBL/GenBank/DDBJ whole genome shotgun (WGS) entry which is preliminary data.</text>
</comment>
<protein>
    <submittedName>
        <fullName evidence="2">Uncharacterized protein</fullName>
    </submittedName>
</protein>
<name>A0A4Z2FB25_9TELE</name>
<dbReference type="AlphaFoldDB" id="A0A4Z2FB25"/>
<dbReference type="Proteomes" id="UP000314294">
    <property type="component" value="Unassembled WGS sequence"/>
</dbReference>
<gene>
    <name evidence="2" type="ORF">EYF80_051697</name>
</gene>
<evidence type="ECO:0000313" key="3">
    <source>
        <dbReference type="Proteomes" id="UP000314294"/>
    </source>
</evidence>
<accession>A0A4Z2FB25</accession>
<feature type="region of interest" description="Disordered" evidence="1">
    <location>
        <begin position="1"/>
        <end position="34"/>
    </location>
</feature>
<reference evidence="2 3" key="1">
    <citation type="submission" date="2019-03" db="EMBL/GenBank/DDBJ databases">
        <title>First draft genome of Liparis tanakae, snailfish: a comprehensive survey of snailfish specific genes.</title>
        <authorList>
            <person name="Kim W."/>
            <person name="Song I."/>
            <person name="Jeong J.-H."/>
            <person name="Kim D."/>
            <person name="Kim S."/>
            <person name="Ryu S."/>
            <person name="Song J.Y."/>
            <person name="Lee S.K."/>
        </authorList>
    </citation>
    <scope>NUCLEOTIDE SEQUENCE [LARGE SCALE GENOMIC DNA]</scope>
    <source>
        <tissue evidence="2">Muscle</tissue>
    </source>
</reference>
<evidence type="ECO:0000313" key="2">
    <source>
        <dbReference type="EMBL" id="TNN38135.1"/>
    </source>
</evidence>
<organism evidence="2 3">
    <name type="scientific">Liparis tanakae</name>
    <name type="common">Tanaka's snailfish</name>
    <dbReference type="NCBI Taxonomy" id="230148"/>
    <lineage>
        <taxon>Eukaryota</taxon>
        <taxon>Metazoa</taxon>
        <taxon>Chordata</taxon>
        <taxon>Craniata</taxon>
        <taxon>Vertebrata</taxon>
        <taxon>Euteleostomi</taxon>
        <taxon>Actinopterygii</taxon>
        <taxon>Neopterygii</taxon>
        <taxon>Teleostei</taxon>
        <taxon>Neoteleostei</taxon>
        <taxon>Acanthomorphata</taxon>
        <taxon>Eupercaria</taxon>
        <taxon>Perciformes</taxon>
        <taxon>Cottioidei</taxon>
        <taxon>Cottales</taxon>
        <taxon>Liparidae</taxon>
        <taxon>Liparis</taxon>
    </lineage>
</organism>
<keyword evidence="3" id="KW-1185">Reference proteome</keyword>
<dbReference type="EMBL" id="SRLO01001401">
    <property type="protein sequence ID" value="TNN38135.1"/>
    <property type="molecule type" value="Genomic_DNA"/>
</dbReference>